<sequence>MSFCCAILISIKNAAKALRRLQKGQKGKISMAKTIIVGDIHGCLKEFQALLPLTGLDEQEDTLVILGDIIDRGPDSYGVLRKILRLKAKMGGRLHCIMGNHEDMAIKAIQTNDRVHWNRNGGGKTRKSFFKHKDPFQRYVGYLEELPLYYETDAFLCVHAGAAEEGPKATDRHTFLWDREIAGGRPYGGKLLIFGHTSADQAVYRDEKGRPAQILKGDHPLPKKGSICLDTGCVYGGRLSAMVIEKGTFHICSQEAAKEEPISHQPPEKYKI</sequence>
<accession>A0ABQ0AVI4</accession>
<evidence type="ECO:0000313" key="3">
    <source>
        <dbReference type="Proteomes" id="UP001600894"/>
    </source>
</evidence>
<dbReference type="InterPro" id="IPR029052">
    <property type="entry name" value="Metallo-depent_PP-like"/>
</dbReference>
<dbReference type="Pfam" id="PF00149">
    <property type="entry name" value="Metallophos"/>
    <property type="match status" value="1"/>
</dbReference>
<dbReference type="Gene3D" id="3.60.21.10">
    <property type="match status" value="1"/>
</dbReference>
<dbReference type="EMBL" id="BAABXL010000001">
    <property type="protein sequence ID" value="GAA6268047.1"/>
    <property type="molecule type" value="Genomic_DNA"/>
</dbReference>
<name>A0ABQ0AVI4_9FIRM</name>
<dbReference type="SUPFAM" id="SSF56300">
    <property type="entry name" value="Metallo-dependent phosphatases"/>
    <property type="match status" value="1"/>
</dbReference>
<dbReference type="CDD" id="cd00144">
    <property type="entry name" value="MPP_PPP_family"/>
    <property type="match status" value="1"/>
</dbReference>
<dbReference type="InterPro" id="IPR050126">
    <property type="entry name" value="Ap4A_hydrolase"/>
</dbReference>
<comment type="caution">
    <text evidence="2">The sequence shown here is derived from an EMBL/GenBank/DDBJ whole genome shotgun (WGS) entry which is preliminary data.</text>
</comment>
<proteinExistence type="predicted"/>
<keyword evidence="3" id="KW-1185">Reference proteome</keyword>
<dbReference type="PANTHER" id="PTHR42850:SF4">
    <property type="entry name" value="ZINC-DEPENDENT ENDOPOLYPHOSPHATASE"/>
    <property type="match status" value="1"/>
</dbReference>
<reference evidence="2 3" key="1">
    <citation type="submission" date="2024-04" db="EMBL/GenBank/DDBJ databases">
        <title>Defined microbial consortia suppress multidrug-resistant proinflammatory Enterobacteriaceae via ecological control.</title>
        <authorList>
            <person name="Furuichi M."/>
            <person name="Kawaguchi T."/>
            <person name="Pust M."/>
            <person name="Yasuma K."/>
            <person name="Plichta D."/>
            <person name="Hasegawa N."/>
            <person name="Ohya T."/>
            <person name="Bhattarai S."/>
            <person name="Sasajima S."/>
            <person name="Aoto Y."/>
            <person name="Tuganbaev T."/>
            <person name="Yaginuma M."/>
            <person name="Ueda M."/>
            <person name="Okahashi N."/>
            <person name="Amafuji K."/>
            <person name="Kiridooshi Y."/>
            <person name="Sugita K."/>
            <person name="Strazar M."/>
            <person name="Skelly A."/>
            <person name="Suda W."/>
            <person name="Hattori M."/>
            <person name="Nakamoto N."/>
            <person name="Caballero S."/>
            <person name="Norman J."/>
            <person name="Olle B."/>
            <person name="Tanoue T."/>
            <person name="Arita M."/>
            <person name="Bucci V."/>
            <person name="Atarashi K."/>
            <person name="Xavier R."/>
            <person name="Honda K."/>
        </authorList>
    </citation>
    <scope>NUCLEOTIDE SEQUENCE [LARGE SCALE GENOMIC DNA]</scope>
    <source>
        <strain evidence="3">f13</strain>
    </source>
</reference>
<evidence type="ECO:0000313" key="2">
    <source>
        <dbReference type="EMBL" id="GAA6268047.1"/>
    </source>
</evidence>
<organism evidence="2 3">
    <name type="scientific">Enterocloster alcoholdehydrogenati</name>
    <dbReference type="NCBI Taxonomy" id="2547410"/>
    <lineage>
        <taxon>Bacteria</taxon>
        <taxon>Bacillati</taxon>
        <taxon>Bacillota</taxon>
        <taxon>Clostridia</taxon>
        <taxon>Lachnospirales</taxon>
        <taxon>Lachnospiraceae</taxon>
        <taxon>Enterocloster</taxon>
    </lineage>
</organism>
<evidence type="ECO:0000259" key="1">
    <source>
        <dbReference type="Pfam" id="PF00149"/>
    </source>
</evidence>
<protein>
    <submittedName>
        <fullName evidence="2">Metallophosphoesterase family protein</fullName>
    </submittedName>
</protein>
<feature type="domain" description="Calcineurin-like phosphoesterase" evidence="1">
    <location>
        <begin position="33"/>
        <end position="222"/>
    </location>
</feature>
<dbReference type="PANTHER" id="PTHR42850">
    <property type="entry name" value="METALLOPHOSPHOESTERASE"/>
    <property type="match status" value="1"/>
</dbReference>
<dbReference type="InterPro" id="IPR004843">
    <property type="entry name" value="Calcineurin-like_PHP"/>
</dbReference>
<gene>
    <name evidence="2" type="ORF">F130042H8_11070</name>
</gene>
<dbReference type="Proteomes" id="UP001600894">
    <property type="component" value="Unassembled WGS sequence"/>
</dbReference>